<dbReference type="Proteomes" id="UP001140560">
    <property type="component" value="Unassembled WGS sequence"/>
</dbReference>
<evidence type="ECO:0000259" key="9">
    <source>
        <dbReference type="PROSITE" id="PS50850"/>
    </source>
</evidence>
<keyword evidence="3" id="KW-0813">Transport</keyword>
<comment type="caution">
    <text evidence="10">The sequence shown here is derived from an EMBL/GenBank/DDBJ whole genome shotgun (WGS) entry which is preliminary data.</text>
</comment>
<evidence type="ECO:0000313" key="11">
    <source>
        <dbReference type="Proteomes" id="UP001140560"/>
    </source>
</evidence>
<dbReference type="SUPFAM" id="SSF52047">
    <property type="entry name" value="RNI-like"/>
    <property type="match status" value="1"/>
</dbReference>
<dbReference type="PRINTS" id="PR00171">
    <property type="entry name" value="SUGRTRNSPORT"/>
</dbReference>
<keyword evidence="6 8" id="KW-0472">Membrane</keyword>
<feature type="transmembrane region" description="Helical" evidence="8">
    <location>
        <begin position="858"/>
        <end position="878"/>
    </location>
</feature>
<dbReference type="OrthoDB" id="6612291at2759"/>
<feature type="transmembrane region" description="Helical" evidence="8">
    <location>
        <begin position="1081"/>
        <end position="1102"/>
    </location>
</feature>
<feature type="transmembrane region" description="Helical" evidence="8">
    <location>
        <begin position="1040"/>
        <end position="1060"/>
    </location>
</feature>
<dbReference type="AlphaFoldDB" id="A0A9W9CPX4"/>
<feature type="transmembrane region" description="Helical" evidence="8">
    <location>
        <begin position="1108"/>
        <end position="1129"/>
    </location>
</feature>
<dbReference type="PANTHER" id="PTHR48022:SF38">
    <property type="entry name" value="MAJOR FACILITATOR SUPERFAMILY (MFS) PROFILE DOMAIN-CONTAINING PROTEIN-RELATED"/>
    <property type="match status" value="1"/>
</dbReference>
<evidence type="ECO:0000256" key="8">
    <source>
        <dbReference type="SAM" id="Phobius"/>
    </source>
</evidence>
<feature type="transmembrane region" description="Helical" evidence="8">
    <location>
        <begin position="762"/>
        <end position="779"/>
    </location>
</feature>
<feature type="transmembrane region" description="Helical" evidence="8">
    <location>
        <begin position="978"/>
        <end position="999"/>
    </location>
</feature>
<keyword evidence="5 8" id="KW-1133">Transmembrane helix</keyword>
<dbReference type="PANTHER" id="PTHR48022">
    <property type="entry name" value="PLASTIDIC GLUCOSE TRANSPORTER 4"/>
    <property type="match status" value="1"/>
</dbReference>
<feature type="transmembrane region" description="Helical" evidence="8">
    <location>
        <begin position="646"/>
        <end position="671"/>
    </location>
</feature>
<dbReference type="GO" id="GO:0016020">
    <property type="term" value="C:membrane"/>
    <property type="evidence" value="ECO:0007669"/>
    <property type="project" value="UniProtKB-SubCell"/>
</dbReference>
<evidence type="ECO:0000256" key="6">
    <source>
        <dbReference type="ARBA" id="ARBA00023136"/>
    </source>
</evidence>
<dbReference type="InterPro" id="IPR003663">
    <property type="entry name" value="Sugar/inositol_transpt"/>
</dbReference>
<reference evidence="10" key="1">
    <citation type="submission" date="2022-10" db="EMBL/GenBank/DDBJ databases">
        <title>Tapping the CABI collections for fungal endophytes: first genome assemblies for Collariella, Neodidymelliopsis, Ascochyta clinopodiicola, Didymella pomorum, Didymosphaeria variabile, Neocosmospora piperis and Neocucurbitaria cava.</title>
        <authorList>
            <person name="Hill R."/>
        </authorList>
    </citation>
    <scope>NUCLEOTIDE SEQUENCE</scope>
    <source>
        <strain evidence="10">IMI 356814</strain>
    </source>
</reference>
<dbReference type="Gene3D" id="3.80.10.10">
    <property type="entry name" value="Ribonuclease Inhibitor"/>
    <property type="match status" value="1"/>
</dbReference>
<dbReference type="InterPro" id="IPR005828">
    <property type="entry name" value="MFS_sugar_transport-like"/>
</dbReference>
<proteinExistence type="inferred from homology"/>
<dbReference type="GO" id="GO:0005351">
    <property type="term" value="F:carbohydrate:proton symporter activity"/>
    <property type="evidence" value="ECO:0007669"/>
    <property type="project" value="TreeGrafter"/>
</dbReference>
<dbReference type="InterPro" id="IPR050360">
    <property type="entry name" value="MFS_Sugar_Transporters"/>
</dbReference>
<dbReference type="Gene3D" id="1.20.1250.20">
    <property type="entry name" value="MFS general substrate transporter like domains"/>
    <property type="match status" value="1"/>
</dbReference>
<dbReference type="InterPro" id="IPR032675">
    <property type="entry name" value="LRR_dom_sf"/>
</dbReference>
<evidence type="ECO:0000256" key="7">
    <source>
        <dbReference type="SAM" id="MobiDB-lite"/>
    </source>
</evidence>
<dbReference type="InterPro" id="IPR020846">
    <property type="entry name" value="MFS_dom"/>
</dbReference>
<evidence type="ECO:0000313" key="10">
    <source>
        <dbReference type="EMBL" id="KAJ4374117.1"/>
    </source>
</evidence>
<protein>
    <recommendedName>
        <fullName evidence="9">Major facilitator superfamily (MFS) profile domain-containing protein</fullName>
    </recommendedName>
</protein>
<dbReference type="InterPro" id="IPR036259">
    <property type="entry name" value="MFS_trans_sf"/>
</dbReference>
<evidence type="ECO:0000256" key="3">
    <source>
        <dbReference type="ARBA" id="ARBA00022448"/>
    </source>
</evidence>
<feature type="region of interest" description="Disordered" evidence="7">
    <location>
        <begin position="513"/>
        <end position="532"/>
    </location>
</feature>
<dbReference type="InterPro" id="IPR005829">
    <property type="entry name" value="Sugar_transporter_CS"/>
</dbReference>
<dbReference type="PROSITE" id="PS00216">
    <property type="entry name" value="SUGAR_TRANSPORT_1"/>
    <property type="match status" value="1"/>
</dbReference>
<comment type="similarity">
    <text evidence="2">Belongs to the major facilitator superfamily. Sugar transporter (TC 2.A.1.1) family.</text>
</comment>
<comment type="subcellular location">
    <subcellularLocation>
        <location evidence="1">Membrane</location>
        <topology evidence="1">Multi-pass membrane protein</topology>
    </subcellularLocation>
</comment>
<organism evidence="10 11">
    <name type="scientific">Neocucurbitaria cava</name>
    <dbReference type="NCBI Taxonomy" id="798079"/>
    <lineage>
        <taxon>Eukaryota</taxon>
        <taxon>Fungi</taxon>
        <taxon>Dikarya</taxon>
        <taxon>Ascomycota</taxon>
        <taxon>Pezizomycotina</taxon>
        <taxon>Dothideomycetes</taxon>
        <taxon>Pleosporomycetidae</taxon>
        <taxon>Pleosporales</taxon>
        <taxon>Pleosporineae</taxon>
        <taxon>Cucurbitariaceae</taxon>
        <taxon>Neocucurbitaria</taxon>
    </lineage>
</organism>
<feature type="transmembrane region" description="Helical" evidence="8">
    <location>
        <begin position="817"/>
        <end position="838"/>
    </location>
</feature>
<feature type="region of interest" description="Disordered" evidence="7">
    <location>
        <begin position="1165"/>
        <end position="1190"/>
    </location>
</feature>
<dbReference type="SUPFAM" id="SSF103473">
    <property type="entry name" value="MFS general substrate transporter"/>
    <property type="match status" value="1"/>
</dbReference>
<feature type="compositionally biased region" description="Basic and acidic residues" evidence="7">
    <location>
        <begin position="1165"/>
        <end position="1178"/>
    </location>
</feature>
<keyword evidence="11" id="KW-1185">Reference proteome</keyword>
<accession>A0A9W9CPX4</accession>
<dbReference type="Pfam" id="PF00083">
    <property type="entry name" value="Sugar_tr"/>
    <property type="match status" value="1"/>
</dbReference>
<evidence type="ECO:0000256" key="4">
    <source>
        <dbReference type="ARBA" id="ARBA00022692"/>
    </source>
</evidence>
<gene>
    <name evidence="10" type="ORF">N0V83_002858</name>
</gene>
<feature type="domain" description="Major facilitator superfamily (MFS) profile" evidence="9">
    <location>
        <begin position="653"/>
        <end position="1133"/>
    </location>
</feature>
<evidence type="ECO:0000256" key="2">
    <source>
        <dbReference type="ARBA" id="ARBA00010992"/>
    </source>
</evidence>
<feature type="transmembrane region" description="Helical" evidence="8">
    <location>
        <begin position="1011"/>
        <end position="1034"/>
    </location>
</feature>
<dbReference type="EMBL" id="JAPEUY010000004">
    <property type="protein sequence ID" value="KAJ4374117.1"/>
    <property type="molecule type" value="Genomic_DNA"/>
</dbReference>
<dbReference type="PROSITE" id="PS50850">
    <property type="entry name" value="MFS"/>
    <property type="match status" value="1"/>
</dbReference>
<sequence>MRLAEALPHFPDLVSLDLSRTPAAKDDIVLGNLKYLRNLRVLSLKSLGLRDTDVAIVARSIGTRVRSLDMSNNHLTDSSARLLLEHCVKETAIEAHITRGPLPPVQHAHTSDNIDAFETENLVGHLRKKLTEGFVGSLAIEEARDVGITHLYLSRNAVTVEGISGLLRAKRLQVLDIGVLPAILKSPNKTSSGESESDLQLPGVAKLTSVLSEFASAKLKYLRVNYEVITEDAPFEAVPSPRAELSGDLGRYAPSNAHELEAIETPTPELDSMNTEIVELAGNPSYAVELPGSATSDLPLAGSSSDGQGARAPIKALARAPTIEITSEPQVVKRGAAYAPEPVFVDPPLSPVSPLRYSGGNGTPSSSRNSLDVHGCLSPTPPLSDVHVASQLTQFGRRSRNNSTHYVEDRRARLDLRQSQENRLHPGMLPKVHTLVLTDVPAATTDREIVNRLIQYIKDAAEEDSIARQRARHTYILPPGRSRVIAEREYAHSLFALRRIVFEMEPPQAAPKKISTSWREYPTKSSTEDADSEAFWEAATQDFSFFGDEECGLPTHEPGRTLPLAAMSGLELAPQGTAPPPKPRIPEPDFKPILDVVGEIGKFRKEKKAAFENLVRMGVVEPDVEGYWPGDITVVRKRKMFANLKVNAYNLWVVVFVALGTISTAYGLAIIGSTVGQPNFYTYFNLATAGEPGTYPSPPSHSPITHSVPIPNQSHSCNQPPGYDHTTNMIGALNGVNSAGAILGCLFNAWTCERYSRKRSMLLGSAILILGGALCSGAYDMAMFLVGRFVAGWGSGMLACAVPMYQAEVSTPQTRGAMVCTTGVAYALGYSLAGWLGFSCFFLPAESRYAQFAWRFPLAFQCVFPAAVLAGGRFIPFSPRWLLQQDRREEAWEVVRRLHRTSGDPEDGKAREEFKLMEQQYDLDKSLHIDRSFELFRTKPNRRRALVGFIMMWSHQFLGIFVMTNYGVLIYESLGLTGFVPLLLNACWTSFTIVGNVWTACYIDRLGRRTFLLIGSTGCTVSVICLCALTAKFLGTDNIAGLRAAVFFVFFYIFWWCFFVDATQYVYISEIFPNHLRPQGVALGISAFYLGSEVTLVGAPVALNQIGWKFYLVLICPSIIYIGLVWFLFPETKNRTLEEIGALFGDDRIASRWYGLTEEERSRMSHTHDIHGGEKNNEAETTEDISVKAV</sequence>
<evidence type="ECO:0000256" key="1">
    <source>
        <dbReference type="ARBA" id="ARBA00004141"/>
    </source>
</evidence>
<name>A0A9W9CPX4_9PLEO</name>
<feature type="transmembrane region" description="Helical" evidence="8">
    <location>
        <begin position="785"/>
        <end position="805"/>
    </location>
</feature>
<evidence type="ECO:0000256" key="5">
    <source>
        <dbReference type="ARBA" id="ARBA00022989"/>
    </source>
</evidence>
<feature type="transmembrane region" description="Helical" evidence="8">
    <location>
        <begin position="945"/>
        <end position="966"/>
    </location>
</feature>
<keyword evidence="4 8" id="KW-0812">Transmembrane</keyword>